<dbReference type="OrthoDB" id="1270753at2759"/>
<gene>
    <name evidence="1" type="ORF">CCAM_LOCUS31090</name>
</gene>
<evidence type="ECO:0000313" key="2">
    <source>
        <dbReference type="Proteomes" id="UP000595140"/>
    </source>
</evidence>
<dbReference type="AlphaFoldDB" id="A0A484MMR6"/>
<dbReference type="EMBL" id="OOIL02003813">
    <property type="protein sequence ID" value="VFQ89314.1"/>
    <property type="molecule type" value="Genomic_DNA"/>
</dbReference>
<dbReference type="PANTHER" id="PTHR34222:SF43">
    <property type="entry name" value="RETROTRANSPOSON GAG DOMAIN-CONTAINING PROTEIN"/>
    <property type="match status" value="1"/>
</dbReference>
<evidence type="ECO:0008006" key="3">
    <source>
        <dbReference type="Google" id="ProtNLM"/>
    </source>
</evidence>
<dbReference type="PANTHER" id="PTHR34222">
    <property type="entry name" value="GAG_PRE-INTEGRS DOMAIN-CONTAINING PROTEIN"/>
    <property type="match status" value="1"/>
</dbReference>
<proteinExistence type="predicted"/>
<evidence type="ECO:0000313" key="1">
    <source>
        <dbReference type="EMBL" id="VFQ89314.1"/>
    </source>
</evidence>
<dbReference type="Proteomes" id="UP000595140">
    <property type="component" value="Unassembled WGS sequence"/>
</dbReference>
<keyword evidence="2" id="KW-1185">Reference proteome</keyword>
<organism evidence="1 2">
    <name type="scientific">Cuscuta campestris</name>
    <dbReference type="NCBI Taxonomy" id="132261"/>
    <lineage>
        <taxon>Eukaryota</taxon>
        <taxon>Viridiplantae</taxon>
        <taxon>Streptophyta</taxon>
        <taxon>Embryophyta</taxon>
        <taxon>Tracheophyta</taxon>
        <taxon>Spermatophyta</taxon>
        <taxon>Magnoliopsida</taxon>
        <taxon>eudicotyledons</taxon>
        <taxon>Gunneridae</taxon>
        <taxon>Pentapetalae</taxon>
        <taxon>asterids</taxon>
        <taxon>lamiids</taxon>
        <taxon>Solanales</taxon>
        <taxon>Convolvulaceae</taxon>
        <taxon>Cuscuteae</taxon>
        <taxon>Cuscuta</taxon>
        <taxon>Cuscuta subgen. Grammica</taxon>
        <taxon>Cuscuta sect. Cleistogrammica</taxon>
    </lineage>
</organism>
<reference evidence="1 2" key="1">
    <citation type="submission" date="2018-04" db="EMBL/GenBank/DDBJ databases">
        <authorList>
            <person name="Vogel A."/>
        </authorList>
    </citation>
    <scope>NUCLEOTIDE SEQUENCE [LARGE SCALE GENOMIC DNA]</scope>
</reference>
<protein>
    <recommendedName>
        <fullName evidence="3">Retrotransposon Copia-like N-terminal domain-containing protein</fullName>
    </recommendedName>
</protein>
<sequence length="332" mass="38020">MSEQTPESSTYTWEFDPMKQPVNLAQILEILQNFQNLAPKAELIESSSNQPLNLVEKLNDKNYAIWAPKMSFALDGRGRLKHITVAPLKTDDPKYIKWRQTDSTVITWILENIESDIVNQYIEYPTAWDLWKGIEATYGFGKDPLQIYDLTVKASEIKQGAQSLEKVYSQLQAVWKEIDRRRPNPMKCPEDMMIFTQIQQQNRLYQFLNAVNEEFDAEKQDILKTEHLPSIEEAYAQIRREVARKGIMKGEGGGPSLGESPSGIGGGLAATRAVAVRSENHQLSSRTYEDKSQLRCTYCGGTKHIFEGCFKRIGYHEWWPDSRKRGKKPPGK</sequence>
<name>A0A484MMR6_9ASTE</name>
<accession>A0A484MMR6</accession>